<accession>A0A3N6N9P0</accession>
<evidence type="ECO:0000313" key="11">
    <source>
        <dbReference type="Proteomes" id="UP000272778"/>
    </source>
</evidence>
<comment type="similarity">
    <text evidence="2">Belongs to the CPA3 antiporters (TC 2.A.63) subunit B family.</text>
</comment>
<feature type="transmembrane region" description="Helical" evidence="7">
    <location>
        <begin position="249"/>
        <end position="276"/>
    </location>
</feature>
<keyword evidence="5 7" id="KW-1133">Transmembrane helix</keyword>
<gene>
    <name evidence="10" type="ORF">D1Y85_14240</name>
</gene>
<dbReference type="GO" id="GO:0005886">
    <property type="term" value="C:plasma membrane"/>
    <property type="evidence" value="ECO:0007669"/>
    <property type="project" value="UniProtKB-SubCell"/>
</dbReference>
<dbReference type="Pfam" id="PF04039">
    <property type="entry name" value="MnhB"/>
    <property type="match status" value="1"/>
</dbReference>
<organism evidence="10 11">
    <name type="scientific">Paraburkholderia dinghuensis</name>
    <dbReference type="NCBI Taxonomy" id="2305225"/>
    <lineage>
        <taxon>Bacteria</taxon>
        <taxon>Pseudomonadati</taxon>
        <taxon>Pseudomonadota</taxon>
        <taxon>Betaproteobacteria</taxon>
        <taxon>Burkholderiales</taxon>
        <taxon>Burkholderiaceae</taxon>
        <taxon>Paraburkholderia</taxon>
    </lineage>
</organism>
<feature type="domain" description="Na+/H+ antiporter MnhB subunit-related protein" evidence="8">
    <location>
        <begin position="187"/>
        <end position="285"/>
    </location>
</feature>
<dbReference type="InterPro" id="IPR050622">
    <property type="entry name" value="CPA3_antiporter_subunitB"/>
</dbReference>
<dbReference type="EMBL" id="RQIS01000009">
    <property type="protein sequence ID" value="RQH05772.1"/>
    <property type="molecule type" value="Genomic_DNA"/>
</dbReference>
<reference evidence="10 11" key="1">
    <citation type="submission" date="2018-11" db="EMBL/GenBank/DDBJ databases">
        <title>Paraburkholderia sp. DHOA04, isolated from soil.</title>
        <authorList>
            <person name="Gao Z.-H."/>
            <person name="Qiu L.-H."/>
            <person name="Fu J.-C."/>
        </authorList>
    </citation>
    <scope>NUCLEOTIDE SEQUENCE [LARGE SCALE GENOMIC DNA]</scope>
    <source>
        <strain evidence="10 11">DHOA04</strain>
    </source>
</reference>
<dbReference type="Pfam" id="PF13244">
    <property type="entry name" value="MbhD"/>
    <property type="match status" value="1"/>
</dbReference>
<feature type="transmembrane region" description="Helical" evidence="7">
    <location>
        <begin position="282"/>
        <end position="304"/>
    </location>
</feature>
<evidence type="ECO:0000256" key="4">
    <source>
        <dbReference type="ARBA" id="ARBA00022692"/>
    </source>
</evidence>
<evidence type="ECO:0000259" key="9">
    <source>
        <dbReference type="Pfam" id="PF13244"/>
    </source>
</evidence>
<dbReference type="PANTHER" id="PTHR33932">
    <property type="entry name" value="NA(+)/H(+) ANTIPORTER SUBUNIT B"/>
    <property type="match status" value="1"/>
</dbReference>
<feature type="transmembrane region" description="Helical" evidence="7">
    <location>
        <begin position="27"/>
        <end position="47"/>
    </location>
</feature>
<proteinExistence type="inferred from homology"/>
<name>A0A3N6N9P0_9BURK</name>
<feature type="domain" description="MrpA C-terminal/MbhD" evidence="9">
    <location>
        <begin position="11"/>
        <end position="75"/>
    </location>
</feature>
<keyword evidence="11" id="KW-1185">Reference proteome</keyword>
<dbReference type="Proteomes" id="UP000272778">
    <property type="component" value="Unassembled WGS sequence"/>
</dbReference>
<keyword evidence="3" id="KW-1003">Cell membrane</keyword>
<feature type="transmembrane region" description="Helical" evidence="7">
    <location>
        <begin position="187"/>
        <end position="208"/>
    </location>
</feature>
<evidence type="ECO:0000256" key="7">
    <source>
        <dbReference type="SAM" id="Phobius"/>
    </source>
</evidence>
<sequence length="314" mass="32591">MTFAISVGIGILLLVLATWTVVVRDTFAAVAGFIPYGLLLTLAWLVLHAVDVALTEAAIGAGLTGALLIDAAPRLHPTEAAARAEAPGLAMRVAAAAAATAVAVVIAACLLHLPEPAPTLAPEVARHIGSIGVGNPITAVLMSFRAIDTLLEAIALLFGVIGIWSLSPDNCWGGRPRPAQVVGPNDILVYLARVLPPVGVVIGIYIFWVGADHPGGKFQGATVIAAMWLLVMMSGLRDAPAISRRRLRVVLIAGPAVFIAIGLFGTVMAGAFLAYPEGWAKPWIIIIEAALLPSLAVTLVLLLIGPPQRPEVRA</sequence>
<feature type="transmembrane region" description="Helical" evidence="7">
    <location>
        <begin position="93"/>
        <end position="113"/>
    </location>
</feature>
<evidence type="ECO:0000256" key="3">
    <source>
        <dbReference type="ARBA" id="ARBA00022475"/>
    </source>
</evidence>
<evidence type="ECO:0000256" key="6">
    <source>
        <dbReference type="ARBA" id="ARBA00023136"/>
    </source>
</evidence>
<evidence type="ECO:0000259" key="8">
    <source>
        <dbReference type="Pfam" id="PF04039"/>
    </source>
</evidence>
<feature type="transmembrane region" description="Helical" evidence="7">
    <location>
        <begin position="220"/>
        <end position="237"/>
    </location>
</feature>
<feature type="transmembrane region" description="Helical" evidence="7">
    <location>
        <begin position="149"/>
        <end position="166"/>
    </location>
</feature>
<protein>
    <submittedName>
        <fullName evidence="10">DUF4040 domain-containing protein</fullName>
    </submittedName>
</protein>
<evidence type="ECO:0000313" key="10">
    <source>
        <dbReference type="EMBL" id="RQH05772.1"/>
    </source>
</evidence>
<dbReference type="AlphaFoldDB" id="A0A3N6N9P0"/>
<evidence type="ECO:0000256" key="2">
    <source>
        <dbReference type="ARBA" id="ARBA00009425"/>
    </source>
</evidence>
<dbReference type="RefSeq" id="WP_124151700.1">
    <property type="nucleotide sequence ID" value="NZ_RQIS01000009.1"/>
</dbReference>
<comment type="caution">
    <text evidence="10">The sequence shown here is derived from an EMBL/GenBank/DDBJ whole genome shotgun (WGS) entry which is preliminary data.</text>
</comment>
<dbReference type="OrthoDB" id="4962908at2"/>
<dbReference type="InterPro" id="IPR007182">
    <property type="entry name" value="MnhB"/>
</dbReference>
<keyword evidence="4 7" id="KW-0812">Transmembrane</keyword>
<evidence type="ECO:0000256" key="5">
    <source>
        <dbReference type="ARBA" id="ARBA00022989"/>
    </source>
</evidence>
<dbReference type="PANTHER" id="PTHR33932:SF4">
    <property type="entry name" value="NA(+)_H(+) ANTIPORTER SUBUNIT B"/>
    <property type="match status" value="1"/>
</dbReference>
<evidence type="ECO:0000256" key="1">
    <source>
        <dbReference type="ARBA" id="ARBA00004651"/>
    </source>
</evidence>
<keyword evidence="6 7" id="KW-0472">Membrane</keyword>
<comment type="subcellular location">
    <subcellularLocation>
        <location evidence="1">Cell membrane</location>
        <topology evidence="1">Multi-pass membrane protein</topology>
    </subcellularLocation>
</comment>
<dbReference type="InterPro" id="IPR025383">
    <property type="entry name" value="MrpA_C/MbhD"/>
</dbReference>